<gene>
    <name evidence="2" type="ORF">SVUK_LOCUS9582</name>
</gene>
<dbReference type="Proteomes" id="UP000270094">
    <property type="component" value="Unassembled WGS sequence"/>
</dbReference>
<sequence>MSLGIEERPWTRGSPAPRDTCAMAENRLPTCLLTKRDRGRNQHPEHGKDDLQHTTGATTKYTYRTVVSGQVSCALRAPSVCNYTATLVLNAQQKD</sequence>
<reference evidence="2 3" key="1">
    <citation type="submission" date="2018-11" db="EMBL/GenBank/DDBJ databases">
        <authorList>
            <consortium name="Pathogen Informatics"/>
        </authorList>
    </citation>
    <scope>NUCLEOTIDE SEQUENCE [LARGE SCALE GENOMIC DNA]</scope>
</reference>
<evidence type="ECO:0000313" key="2">
    <source>
        <dbReference type="EMBL" id="VDM74584.1"/>
    </source>
</evidence>
<dbReference type="AlphaFoldDB" id="A0A3P7J9L1"/>
<evidence type="ECO:0000313" key="3">
    <source>
        <dbReference type="Proteomes" id="UP000270094"/>
    </source>
</evidence>
<name>A0A3P7J9L1_STRVU</name>
<feature type="compositionally biased region" description="Basic and acidic residues" evidence="1">
    <location>
        <begin position="1"/>
        <end position="10"/>
    </location>
</feature>
<organism evidence="2 3">
    <name type="scientific">Strongylus vulgaris</name>
    <name type="common">Blood worm</name>
    <dbReference type="NCBI Taxonomy" id="40348"/>
    <lineage>
        <taxon>Eukaryota</taxon>
        <taxon>Metazoa</taxon>
        <taxon>Ecdysozoa</taxon>
        <taxon>Nematoda</taxon>
        <taxon>Chromadorea</taxon>
        <taxon>Rhabditida</taxon>
        <taxon>Rhabditina</taxon>
        <taxon>Rhabditomorpha</taxon>
        <taxon>Strongyloidea</taxon>
        <taxon>Strongylidae</taxon>
        <taxon>Strongylus</taxon>
    </lineage>
</organism>
<accession>A0A3P7J9L1</accession>
<evidence type="ECO:0000256" key="1">
    <source>
        <dbReference type="SAM" id="MobiDB-lite"/>
    </source>
</evidence>
<feature type="compositionally biased region" description="Basic and acidic residues" evidence="1">
    <location>
        <begin position="34"/>
        <end position="52"/>
    </location>
</feature>
<dbReference type="EMBL" id="UYYB01094535">
    <property type="protein sequence ID" value="VDM74584.1"/>
    <property type="molecule type" value="Genomic_DNA"/>
</dbReference>
<proteinExistence type="predicted"/>
<feature type="region of interest" description="Disordered" evidence="1">
    <location>
        <begin position="1"/>
        <end position="57"/>
    </location>
</feature>
<protein>
    <submittedName>
        <fullName evidence="2">Uncharacterized protein</fullName>
    </submittedName>
</protein>
<keyword evidence="3" id="KW-1185">Reference proteome</keyword>